<dbReference type="EMBL" id="AUZX01001661">
    <property type="protein sequence ID" value="EQD78499.1"/>
    <property type="molecule type" value="Genomic_DNA"/>
</dbReference>
<gene>
    <name evidence="1" type="ORF">B1A_02223</name>
</gene>
<proteinExistence type="predicted"/>
<protein>
    <submittedName>
        <fullName evidence="1">Uncharacterized protein</fullName>
    </submittedName>
</protein>
<sequence>EVLSGDEGRGLVDVIARYTQTFLLLQRYDEGRADRAARRAGWHHADLG</sequence>
<accession>T1DAN3</accession>
<evidence type="ECO:0000313" key="1">
    <source>
        <dbReference type="EMBL" id="EQD78499.1"/>
    </source>
</evidence>
<feature type="non-terminal residue" evidence="1">
    <location>
        <position position="1"/>
    </location>
</feature>
<reference evidence="1" key="2">
    <citation type="journal article" date="2014" name="ISME J.">
        <title>Microbial stratification in low pH oxic and suboxic macroscopic growths along an acid mine drainage.</title>
        <authorList>
            <person name="Mendez-Garcia C."/>
            <person name="Mesa V."/>
            <person name="Sprenger R.R."/>
            <person name="Richter M."/>
            <person name="Diez M.S."/>
            <person name="Solano J."/>
            <person name="Bargiela R."/>
            <person name="Golyshina O.V."/>
            <person name="Manteca A."/>
            <person name="Ramos J.L."/>
            <person name="Gallego J.R."/>
            <person name="Llorente I."/>
            <person name="Martins Dos Santos V.A."/>
            <person name="Jensen O.N."/>
            <person name="Pelaez A.I."/>
            <person name="Sanchez J."/>
            <person name="Ferrer M."/>
        </authorList>
    </citation>
    <scope>NUCLEOTIDE SEQUENCE</scope>
</reference>
<comment type="caution">
    <text evidence="1">The sequence shown here is derived from an EMBL/GenBank/DDBJ whole genome shotgun (WGS) entry which is preliminary data.</text>
</comment>
<dbReference type="AlphaFoldDB" id="T1DAN3"/>
<reference evidence="1" key="1">
    <citation type="submission" date="2013-08" db="EMBL/GenBank/DDBJ databases">
        <authorList>
            <person name="Mendez C."/>
            <person name="Richter M."/>
            <person name="Ferrer M."/>
            <person name="Sanchez J."/>
        </authorList>
    </citation>
    <scope>NUCLEOTIDE SEQUENCE</scope>
</reference>
<organism evidence="1">
    <name type="scientific">mine drainage metagenome</name>
    <dbReference type="NCBI Taxonomy" id="410659"/>
    <lineage>
        <taxon>unclassified sequences</taxon>
        <taxon>metagenomes</taxon>
        <taxon>ecological metagenomes</taxon>
    </lineage>
</organism>
<name>T1DAN3_9ZZZZ</name>